<evidence type="ECO:0000313" key="5">
    <source>
        <dbReference type="EMBL" id="UPK72918.1"/>
    </source>
</evidence>
<organism evidence="5 6">
    <name type="scientific">Chitinophaga filiformis</name>
    <name type="common">Myxococcus filiformis</name>
    <name type="synonym">Flexibacter filiformis</name>
    <dbReference type="NCBI Taxonomy" id="104663"/>
    <lineage>
        <taxon>Bacteria</taxon>
        <taxon>Pseudomonadati</taxon>
        <taxon>Bacteroidota</taxon>
        <taxon>Chitinophagia</taxon>
        <taxon>Chitinophagales</taxon>
        <taxon>Chitinophagaceae</taxon>
        <taxon>Chitinophaga</taxon>
    </lineage>
</organism>
<dbReference type="GO" id="GO:0016740">
    <property type="term" value="F:transferase activity"/>
    <property type="evidence" value="ECO:0007669"/>
    <property type="project" value="UniProtKB-KW"/>
</dbReference>
<name>A0ABY4I9X4_CHIFI</name>
<evidence type="ECO:0000313" key="6">
    <source>
        <dbReference type="Proteomes" id="UP000830198"/>
    </source>
</evidence>
<gene>
    <name evidence="5" type="ORF">MYF79_15825</name>
</gene>
<dbReference type="InterPro" id="IPR003362">
    <property type="entry name" value="Bact_transf"/>
</dbReference>
<evidence type="ECO:0000256" key="1">
    <source>
        <dbReference type="ARBA" id="ARBA00006464"/>
    </source>
</evidence>
<feature type="region of interest" description="Disordered" evidence="2">
    <location>
        <begin position="202"/>
        <end position="225"/>
    </location>
</feature>
<evidence type="ECO:0000256" key="3">
    <source>
        <dbReference type="SAM" id="Phobius"/>
    </source>
</evidence>
<evidence type="ECO:0000259" key="4">
    <source>
        <dbReference type="Pfam" id="PF02397"/>
    </source>
</evidence>
<keyword evidence="3" id="KW-0472">Membrane</keyword>
<keyword evidence="5" id="KW-0808">Transferase</keyword>
<accession>A0ABY4I9X4</accession>
<protein>
    <submittedName>
        <fullName evidence="5">Sugar transferase</fullName>
    </submittedName>
</protein>
<keyword evidence="6" id="KW-1185">Reference proteome</keyword>
<keyword evidence="3" id="KW-1133">Transmembrane helix</keyword>
<reference evidence="5 6" key="1">
    <citation type="submission" date="2022-04" db="EMBL/GenBank/DDBJ databases">
        <title>The arsenic-methylating capacity of Chitinophaga filiformis YT5 during chitin decomposition.</title>
        <authorList>
            <person name="Chen G."/>
            <person name="Liang Y."/>
        </authorList>
    </citation>
    <scope>NUCLEOTIDE SEQUENCE [LARGE SCALE GENOMIC DNA]</scope>
    <source>
        <strain evidence="5 6">YT5</strain>
    </source>
</reference>
<feature type="transmembrane region" description="Helical" evidence="3">
    <location>
        <begin position="12"/>
        <end position="35"/>
    </location>
</feature>
<evidence type="ECO:0000256" key="2">
    <source>
        <dbReference type="SAM" id="MobiDB-lite"/>
    </source>
</evidence>
<dbReference type="PANTHER" id="PTHR30576:SF8">
    <property type="entry name" value="UNDECAPRENYL-PHOSPHATE GALACTOSE PHOSPHOTRANSFERASE"/>
    <property type="match status" value="1"/>
</dbReference>
<sequence>MYSKIIKPLLDGIIAFVGLVALSPLLVLLTVFLYLANKGKPFFLQPRPGTHGRIFKVVKFKTMNDRRGPDGELLPDEVRLTPVGKFIRKTSLDELPQLLNVLKGDMSLVGPRPLLVEYLPLYNDLQWKRHRVKPGITGWAQVNGRNAISWPERFAYDAWYVDNISFALDVKIMLMTVLKVIRSEGISSSSSATMEKFKGNEIQRSEDISSASSVTIGKYTGNEVQ</sequence>
<feature type="domain" description="Bacterial sugar transferase" evidence="4">
    <location>
        <begin position="7"/>
        <end position="181"/>
    </location>
</feature>
<proteinExistence type="inferred from homology"/>
<keyword evidence="3" id="KW-0812">Transmembrane</keyword>
<dbReference type="Proteomes" id="UP000830198">
    <property type="component" value="Chromosome"/>
</dbReference>
<dbReference type="EMBL" id="CP095855">
    <property type="protein sequence ID" value="UPK72918.1"/>
    <property type="molecule type" value="Genomic_DNA"/>
</dbReference>
<dbReference type="PANTHER" id="PTHR30576">
    <property type="entry name" value="COLANIC BIOSYNTHESIS UDP-GLUCOSE LIPID CARRIER TRANSFERASE"/>
    <property type="match status" value="1"/>
</dbReference>
<dbReference type="Pfam" id="PF02397">
    <property type="entry name" value="Bac_transf"/>
    <property type="match status" value="1"/>
</dbReference>
<comment type="similarity">
    <text evidence="1">Belongs to the bacterial sugar transferase family.</text>
</comment>